<evidence type="ECO:0000256" key="4">
    <source>
        <dbReference type="ARBA" id="ARBA00022833"/>
    </source>
</evidence>
<dbReference type="InterPro" id="IPR050527">
    <property type="entry name" value="Snail/Krueppel_Znf"/>
</dbReference>
<dbReference type="GO" id="GO:0000981">
    <property type="term" value="F:DNA-binding transcription factor activity, RNA polymerase II-specific"/>
    <property type="evidence" value="ECO:0007669"/>
    <property type="project" value="TreeGrafter"/>
</dbReference>
<evidence type="ECO:0000256" key="3">
    <source>
        <dbReference type="ARBA" id="ARBA00022771"/>
    </source>
</evidence>
<dbReference type="Pfam" id="PF13909">
    <property type="entry name" value="zf-H2C2_5"/>
    <property type="match status" value="1"/>
</dbReference>
<evidence type="ECO:0000256" key="6">
    <source>
        <dbReference type="ARBA" id="ARBA00037948"/>
    </source>
</evidence>
<organism evidence="9 10">
    <name type="scientific">Anopheles farauti</name>
    <dbReference type="NCBI Taxonomy" id="69004"/>
    <lineage>
        <taxon>Eukaryota</taxon>
        <taxon>Metazoa</taxon>
        <taxon>Ecdysozoa</taxon>
        <taxon>Arthropoda</taxon>
        <taxon>Hexapoda</taxon>
        <taxon>Insecta</taxon>
        <taxon>Pterygota</taxon>
        <taxon>Neoptera</taxon>
        <taxon>Endopterygota</taxon>
        <taxon>Diptera</taxon>
        <taxon>Nematocera</taxon>
        <taxon>Culicoidea</taxon>
        <taxon>Culicidae</taxon>
        <taxon>Anophelinae</taxon>
        <taxon>Anopheles</taxon>
    </lineage>
</organism>
<dbReference type="Proteomes" id="UP000075886">
    <property type="component" value="Unassembled WGS sequence"/>
</dbReference>
<evidence type="ECO:0000256" key="2">
    <source>
        <dbReference type="ARBA" id="ARBA00022737"/>
    </source>
</evidence>
<evidence type="ECO:0000256" key="1">
    <source>
        <dbReference type="ARBA" id="ARBA00022723"/>
    </source>
</evidence>
<reference evidence="10" key="1">
    <citation type="submission" date="2014-01" db="EMBL/GenBank/DDBJ databases">
        <title>The Genome Sequence of Anopheles farauti FAR1 (V2).</title>
        <authorList>
            <consortium name="The Broad Institute Genomics Platform"/>
            <person name="Neafsey D.E."/>
            <person name="Besansky N."/>
            <person name="Howell P."/>
            <person name="Walton C."/>
            <person name="Young S.K."/>
            <person name="Zeng Q."/>
            <person name="Gargeya S."/>
            <person name="Fitzgerald M."/>
            <person name="Haas B."/>
            <person name="Abouelleil A."/>
            <person name="Allen A.W."/>
            <person name="Alvarado L."/>
            <person name="Arachchi H.M."/>
            <person name="Berlin A.M."/>
            <person name="Chapman S.B."/>
            <person name="Gainer-Dewar J."/>
            <person name="Goldberg J."/>
            <person name="Griggs A."/>
            <person name="Gujja S."/>
            <person name="Hansen M."/>
            <person name="Howarth C."/>
            <person name="Imamovic A."/>
            <person name="Ireland A."/>
            <person name="Larimer J."/>
            <person name="McCowan C."/>
            <person name="Murphy C."/>
            <person name="Pearson M."/>
            <person name="Poon T.W."/>
            <person name="Priest M."/>
            <person name="Roberts A."/>
            <person name="Saif S."/>
            <person name="Shea T."/>
            <person name="Sisk P."/>
            <person name="Sykes S."/>
            <person name="Wortman J."/>
            <person name="Nusbaum C."/>
            <person name="Birren B."/>
        </authorList>
    </citation>
    <scope>NUCLEOTIDE SEQUENCE [LARGE SCALE GENOMIC DNA]</scope>
    <source>
        <strain evidence="10">FAR1</strain>
    </source>
</reference>
<keyword evidence="10" id="KW-1185">Reference proteome</keyword>
<evidence type="ECO:0000256" key="5">
    <source>
        <dbReference type="ARBA" id="ARBA00023242"/>
    </source>
</evidence>
<proteinExistence type="inferred from homology"/>
<feature type="domain" description="C2H2-type" evidence="8">
    <location>
        <begin position="79"/>
        <end position="106"/>
    </location>
</feature>
<evidence type="ECO:0000313" key="9">
    <source>
        <dbReference type="EnsemblMetazoa" id="AFAF000594-PA"/>
    </source>
</evidence>
<keyword evidence="4" id="KW-0862">Zinc</keyword>
<dbReference type="AlphaFoldDB" id="A0A182Q0F9"/>
<evidence type="ECO:0000259" key="8">
    <source>
        <dbReference type="PROSITE" id="PS50157"/>
    </source>
</evidence>
<protein>
    <recommendedName>
        <fullName evidence="8">C2H2-type domain-containing protein</fullName>
    </recommendedName>
</protein>
<dbReference type="VEuPathDB" id="VectorBase:AFAF000594"/>
<dbReference type="PANTHER" id="PTHR24388">
    <property type="entry name" value="ZINC FINGER PROTEIN"/>
    <property type="match status" value="1"/>
</dbReference>
<comment type="similarity">
    <text evidence="6">Belongs to the snail C2H2-type zinc-finger protein family.</text>
</comment>
<keyword evidence="2" id="KW-0677">Repeat</keyword>
<dbReference type="GO" id="GO:0000978">
    <property type="term" value="F:RNA polymerase II cis-regulatory region sequence-specific DNA binding"/>
    <property type="evidence" value="ECO:0007669"/>
    <property type="project" value="TreeGrafter"/>
</dbReference>
<dbReference type="SUPFAM" id="SSF57667">
    <property type="entry name" value="beta-beta-alpha zinc fingers"/>
    <property type="match status" value="2"/>
</dbReference>
<keyword evidence="5" id="KW-0539">Nucleus</keyword>
<accession>A0A182Q0F9</accession>
<dbReference type="FunFam" id="3.30.160.60:FF:003565">
    <property type="match status" value="1"/>
</dbReference>
<name>A0A182Q0F9_9DIPT</name>
<dbReference type="Gene3D" id="3.30.160.60">
    <property type="entry name" value="Classic Zinc Finger"/>
    <property type="match status" value="3"/>
</dbReference>
<dbReference type="STRING" id="69004.A0A182Q0F9"/>
<evidence type="ECO:0000313" key="10">
    <source>
        <dbReference type="Proteomes" id="UP000075886"/>
    </source>
</evidence>
<dbReference type="EMBL" id="AXCN02000626">
    <property type="status" value="NOT_ANNOTATED_CDS"/>
    <property type="molecule type" value="Genomic_DNA"/>
</dbReference>
<sequence>MQQHSRIHHDQRSVKEFACQHEGCHYLARSAADARRHLVSHSDERIFACSDDGCEYRGKSLAQLRRHALLRHEDTEKKHKCDQCDFATRIPGHLRRHLLVHSGSKPFTCPHCDYACNNIENLRKHVISTSKHKGKFLYECKFCLDTAAEGTLYGTNFQKEFKDHLQNVHKLSPETVKTNTNG</sequence>
<dbReference type="InterPro" id="IPR013087">
    <property type="entry name" value="Znf_C2H2_type"/>
</dbReference>
<keyword evidence="3 7" id="KW-0863">Zinc-finger</keyword>
<dbReference type="GO" id="GO:0008270">
    <property type="term" value="F:zinc ion binding"/>
    <property type="evidence" value="ECO:0007669"/>
    <property type="project" value="UniProtKB-KW"/>
</dbReference>
<keyword evidence="1" id="KW-0479">Metal-binding</keyword>
<dbReference type="InterPro" id="IPR036236">
    <property type="entry name" value="Znf_C2H2_sf"/>
</dbReference>
<evidence type="ECO:0000256" key="7">
    <source>
        <dbReference type="PROSITE-ProRule" id="PRU00042"/>
    </source>
</evidence>
<dbReference type="EnsemblMetazoa" id="AFAF000594-RA">
    <property type="protein sequence ID" value="AFAF000594-PA"/>
    <property type="gene ID" value="AFAF000594"/>
</dbReference>
<dbReference type="SMART" id="SM00355">
    <property type="entry name" value="ZnF_C2H2"/>
    <property type="match status" value="5"/>
</dbReference>
<reference evidence="9" key="2">
    <citation type="submission" date="2020-05" db="UniProtKB">
        <authorList>
            <consortium name="EnsemblMetazoa"/>
        </authorList>
    </citation>
    <scope>IDENTIFICATION</scope>
    <source>
        <strain evidence="9">FAR1</strain>
    </source>
</reference>
<dbReference type="PANTHER" id="PTHR24388:SF104">
    <property type="entry name" value="AT-RICH BINDING PROTEIN-RELATED"/>
    <property type="match status" value="1"/>
</dbReference>
<dbReference type="PROSITE" id="PS50157">
    <property type="entry name" value="ZINC_FINGER_C2H2_2"/>
    <property type="match status" value="1"/>
</dbReference>